<reference evidence="1" key="1">
    <citation type="submission" date="2021-02" db="EMBL/GenBank/DDBJ databases">
        <authorList>
            <person name="Dougan E. K."/>
            <person name="Rhodes N."/>
            <person name="Thang M."/>
            <person name="Chan C."/>
        </authorList>
    </citation>
    <scope>NUCLEOTIDE SEQUENCE</scope>
</reference>
<gene>
    <name evidence="1" type="ORF">PGLA1383_LOCUS52436</name>
</gene>
<dbReference type="EMBL" id="CAJNNV010031599">
    <property type="protein sequence ID" value="CAE8637035.1"/>
    <property type="molecule type" value="Genomic_DNA"/>
</dbReference>
<evidence type="ECO:0000313" key="1">
    <source>
        <dbReference type="EMBL" id="CAE8637035.1"/>
    </source>
</evidence>
<organism evidence="1 2">
    <name type="scientific">Polarella glacialis</name>
    <name type="common">Dinoflagellate</name>
    <dbReference type="NCBI Taxonomy" id="89957"/>
    <lineage>
        <taxon>Eukaryota</taxon>
        <taxon>Sar</taxon>
        <taxon>Alveolata</taxon>
        <taxon>Dinophyceae</taxon>
        <taxon>Suessiales</taxon>
        <taxon>Suessiaceae</taxon>
        <taxon>Polarella</taxon>
    </lineage>
</organism>
<sequence>LLSMFSQPAGNMYHPELMKSALGSPGSMLSGRSLAGCLMGSDATTSHTASLSNTVCISDPEGNWTVVSVKGVQDLSKFGEIARLDTSLVVVARCVLVTFFDVRSAQQLLNASTSGRVEPFPA</sequence>
<name>A0A813HHR4_POLGL</name>
<evidence type="ECO:0000313" key="2">
    <source>
        <dbReference type="Proteomes" id="UP000654075"/>
    </source>
</evidence>
<feature type="non-terminal residue" evidence="1">
    <location>
        <position position="1"/>
    </location>
</feature>
<protein>
    <submittedName>
        <fullName evidence="1">Uncharacterized protein</fullName>
    </submittedName>
</protein>
<dbReference type="AlphaFoldDB" id="A0A813HHR4"/>
<dbReference type="Proteomes" id="UP000654075">
    <property type="component" value="Unassembled WGS sequence"/>
</dbReference>
<comment type="caution">
    <text evidence="1">The sequence shown here is derived from an EMBL/GenBank/DDBJ whole genome shotgun (WGS) entry which is preliminary data.</text>
</comment>
<keyword evidence="2" id="KW-1185">Reference proteome</keyword>
<feature type="non-terminal residue" evidence="1">
    <location>
        <position position="122"/>
    </location>
</feature>
<accession>A0A813HHR4</accession>
<dbReference type="OrthoDB" id="10533122at2759"/>
<proteinExistence type="predicted"/>